<dbReference type="SUPFAM" id="SSF56784">
    <property type="entry name" value="HAD-like"/>
    <property type="match status" value="1"/>
</dbReference>
<organism evidence="2 3">
    <name type="scientific">Hyaloscypha bicolor E</name>
    <dbReference type="NCBI Taxonomy" id="1095630"/>
    <lineage>
        <taxon>Eukaryota</taxon>
        <taxon>Fungi</taxon>
        <taxon>Dikarya</taxon>
        <taxon>Ascomycota</taxon>
        <taxon>Pezizomycotina</taxon>
        <taxon>Leotiomycetes</taxon>
        <taxon>Helotiales</taxon>
        <taxon>Hyaloscyphaceae</taxon>
        <taxon>Hyaloscypha</taxon>
        <taxon>Hyaloscypha bicolor</taxon>
    </lineage>
</organism>
<reference evidence="2 3" key="1">
    <citation type="submission" date="2016-04" db="EMBL/GenBank/DDBJ databases">
        <title>A degradative enzymes factory behind the ericoid mycorrhizal symbiosis.</title>
        <authorList>
            <consortium name="DOE Joint Genome Institute"/>
            <person name="Martino E."/>
            <person name="Morin E."/>
            <person name="Grelet G."/>
            <person name="Kuo A."/>
            <person name="Kohler A."/>
            <person name="Daghino S."/>
            <person name="Barry K."/>
            <person name="Choi C."/>
            <person name="Cichocki N."/>
            <person name="Clum A."/>
            <person name="Copeland A."/>
            <person name="Hainaut M."/>
            <person name="Haridas S."/>
            <person name="Labutti K."/>
            <person name="Lindquist E."/>
            <person name="Lipzen A."/>
            <person name="Khouja H.-R."/>
            <person name="Murat C."/>
            <person name="Ohm R."/>
            <person name="Olson A."/>
            <person name="Spatafora J."/>
            <person name="Veneault-Fourrey C."/>
            <person name="Henrissat B."/>
            <person name="Grigoriev I."/>
            <person name="Martin F."/>
            <person name="Perotto S."/>
        </authorList>
    </citation>
    <scope>NUCLEOTIDE SEQUENCE [LARGE SCALE GENOMIC DNA]</scope>
    <source>
        <strain evidence="2 3">E</strain>
    </source>
</reference>
<dbReference type="InterPro" id="IPR036412">
    <property type="entry name" value="HAD-like_sf"/>
</dbReference>
<gene>
    <name evidence="2" type="ORF">K444DRAFT_579876</name>
</gene>
<name>A0A2J6TU87_9HELO</name>
<protein>
    <recommendedName>
        <fullName evidence="4">HAD-superfamily hydrolase</fullName>
    </recommendedName>
</protein>
<evidence type="ECO:0008006" key="4">
    <source>
        <dbReference type="Google" id="ProtNLM"/>
    </source>
</evidence>
<dbReference type="AlphaFoldDB" id="A0A2J6TU87"/>
<dbReference type="GeneID" id="36585759"/>
<accession>A0A2J6TU87</accession>
<evidence type="ECO:0000313" key="3">
    <source>
        <dbReference type="Proteomes" id="UP000235371"/>
    </source>
</evidence>
<evidence type="ECO:0000256" key="1">
    <source>
        <dbReference type="SAM" id="MobiDB-lite"/>
    </source>
</evidence>
<dbReference type="Proteomes" id="UP000235371">
    <property type="component" value="Unassembled WGS sequence"/>
</dbReference>
<keyword evidence="3" id="KW-1185">Reference proteome</keyword>
<dbReference type="RefSeq" id="XP_024743479.1">
    <property type="nucleotide sequence ID" value="XM_024877682.1"/>
</dbReference>
<dbReference type="EMBL" id="KZ613743">
    <property type="protein sequence ID" value="PMD66575.1"/>
    <property type="molecule type" value="Genomic_DNA"/>
</dbReference>
<feature type="region of interest" description="Disordered" evidence="1">
    <location>
        <begin position="1"/>
        <end position="20"/>
    </location>
</feature>
<dbReference type="Pfam" id="PF13242">
    <property type="entry name" value="Hydrolase_like"/>
    <property type="match status" value="1"/>
</dbReference>
<dbReference type="InParanoid" id="A0A2J6TU87"/>
<dbReference type="Gene3D" id="3.40.50.1000">
    <property type="entry name" value="HAD superfamily/HAD-like"/>
    <property type="match status" value="2"/>
</dbReference>
<dbReference type="OrthoDB" id="270009at2759"/>
<proteinExistence type="predicted"/>
<dbReference type="InterPro" id="IPR023214">
    <property type="entry name" value="HAD_sf"/>
</dbReference>
<feature type="compositionally biased region" description="Basic and acidic residues" evidence="1">
    <location>
        <begin position="1"/>
        <end position="10"/>
    </location>
</feature>
<dbReference type="STRING" id="1095630.A0A2J6TU87"/>
<sequence length="195" mass="21094">MDLLLSEKGHLGTRSPMNGDVKLPNQGYLQDEQPAIHFCNPDLTYATSHPHPRAAQGSFRAALEGLWSATTGGAKLLNCKTVGKPTEETYIFGEKTLVEWEKSMNGGDGKLGTIYMVGDNPSSDIQGANNFTSRLGTEWKSILVESGVHVAGAEPAHKPDAIMKSVKEAVEWAFWNAKLSDLGHIRETSATPESV</sequence>
<evidence type="ECO:0000313" key="2">
    <source>
        <dbReference type="EMBL" id="PMD66575.1"/>
    </source>
</evidence>